<dbReference type="OrthoDB" id="5890574at2"/>
<protein>
    <recommendedName>
        <fullName evidence="3">DNA-binding protein</fullName>
    </recommendedName>
</protein>
<gene>
    <name evidence="1" type="ORF">A1D17_03995</name>
</gene>
<dbReference type="EMBL" id="LUKJ01000002">
    <property type="protein sequence ID" value="KZN20712.1"/>
    <property type="molecule type" value="Genomic_DNA"/>
</dbReference>
<accession>A0A161ZFR4</accession>
<sequence>MKHISHDLGGLVSVTEVVPMTPDEFRAVMAARGWDALMLSQRWGMSKRRVQQIVADTDRPRYYDDGLRGLPEIVLR</sequence>
<reference evidence="1 2" key="2">
    <citation type="journal article" date="2018" name="Nature">
        <title>Mutant phenotypes for thousands of bacterial genes of unknown function.</title>
        <authorList>
            <person name="Price M.N."/>
            <person name="Wetmore K.M."/>
            <person name="Waters R.J."/>
            <person name="Callaghan M."/>
            <person name="Ray J."/>
            <person name="Liu H."/>
            <person name="Kuehl J.V."/>
            <person name="Melnyk R.A."/>
            <person name="Lamson J.S."/>
            <person name="Suh Y."/>
            <person name="Carlson H.K."/>
            <person name="Esquivel Z."/>
            <person name="Sadeeshkumar H."/>
            <person name="Chakraborty R."/>
            <person name="Zane G.M."/>
            <person name="Rubin B.E."/>
            <person name="Wall J.D."/>
            <person name="Visel A."/>
            <person name="Bristow J."/>
            <person name="Blow M.J."/>
            <person name="Arkin A.P."/>
            <person name="Deutschbauer A.M."/>
        </authorList>
    </citation>
    <scope>NUCLEOTIDE SEQUENCE [LARGE SCALE GENOMIC DNA]</scope>
    <source>
        <strain evidence="1 2">FW300-N1B4</strain>
    </source>
</reference>
<dbReference type="RefSeq" id="WP_063340759.1">
    <property type="nucleotide sequence ID" value="NZ_LUKJ01000002.1"/>
</dbReference>
<evidence type="ECO:0000313" key="2">
    <source>
        <dbReference type="Proteomes" id="UP000076489"/>
    </source>
</evidence>
<comment type="caution">
    <text evidence="1">The sequence shown here is derived from an EMBL/GenBank/DDBJ whole genome shotgun (WGS) entry which is preliminary data.</text>
</comment>
<dbReference type="AlphaFoldDB" id="A0A161ZFR4"/>
<evidence type="ECO:0000313" key="1">
    <source>
        <dbReference type="EMBL" id="KZN20712.1"/>
    </source>
</evidence>
<evidence type="ECO:0008006" key="3">
    <source>
        <dbReference type="Google" id="ProtNLM"/>
    </source>
</evidence>
<dbReference type="Proteomes" id="UP000076489">
    <property type="component" value="Unassembled WGS sequence"/>
</dbReference>
<name>A0A161ZFR4_PSEFL</name>
<proteinExistence type="predicted"/>
<organism evidence="1 2">
    <name type="scientific">Pseudomonas fluorescens</name>
    <dbReference type="NCBI Taxonomy" id="294"/>
    <lineage>
        <taxon>Bacteria</taxon>
        <taxon>Pseudomonadati</taxon>
        <taxon>Pseudomonadota</taxon>
        <taxon>Gammaproteobacteria</taxon>
        <taxon>Pseudomonadales</taxon>
        <taxon>Pseudomonadaceae</taxon>
        <taxon>Pseudomonas</taxon>
    </lineage>
</organism>
<reference evidence="2" key="1">
    <citation type="submission" date="2016-03" db="EMBL/GenBank/DDBJ databases">
        <authorList>
            <person name="Ray J."/>
            <person name="Price M."/>
            <person name="Deutschbauer A."/>
        </authorList>
    </citation>
    <scope>NUCLEOTIDE SEQUENCE [LARGE SCALE GENOMIC DNA]</scope>
    <source>
        <strain evidence="2">FW300-N1B4</strain>
    </source>
</reference>